<dbReference type="InterPro" id="IPR015424">
    <property type="entry name" value="PyrdxlP-dep_Trfase"/>
</dbReference>
<evidence type="ECO:0000256" key="5">
    <source>
        <dbReference type="ARBA" id="ARBA00023163"/>
    </source>
</evidence>
<dbReference type="AlphaFoldDB" id="A0A3A9YUY7"/>
<proteinExistence type="inferred from homology"/>
<dbReference type="InterPro" id="IPR004839">
    <property type="entry name" value="Aminotransferase_I/II_large"/>
</dbReference>
<dbReference type="Pfam" id="PF00392">
    <property type="entry name" value="GntR"/>
    <property type="match status" value="1"/>
</dbReference>
<keyword evidence="8" id="KW-0808">Transferase</keyword>
<dbReference type="InterPro" id="IPR036388">
    <property type="entry name" value="WH-like_DNA-bd_sf"/>
</dbReference>
<feature type="domain" description="HTH gntR-type" evidence="7">
    <location>
        <begin position="1"/>
        <end position="62"/>
    </location>
</feature>
<keyword evidence="4" id="KW-0238">DNA-binding</keyword>
<keyword evidence="5" id="KW-0804">Transcription</keyword>
<dbReference type="EMBL" id="RBAL01000015">
    <property type="protein sequence ID" value="RKN39047.1"/>
    <property type="molecule type" value="Genomic_DNA"/>
</dbReference>
<dbReference type="CDD" id="cd07377">
    <property type="entry name" value="WHTH_GntR"/>
    <property type="match status" value="1"/>
</dbReference>
<accession>A0A3A9YUY7</accession>
<dbReference type="PRINTS" id="PR00035">
    <property type="entry name" value="HTHGNTR"/>
</dbReference>
<dbReference type="CDD" id="cd00609">
    <property type="entry name" value="AAT_like"/>
    <property type="match status" value="1"/>
</dbReference>
<evidence type="ECO:0000259" key="7">
    <source>
        <dbReference type="PROSITE" id="PS50949"/>
    </source>
</evidence>
<dbReference type="SMART" id="SM00345">
    <property type="entry name" value="HTH_GNTR"/>
    <property type="match status" value="1"/>
</dbReference>
<feature type="region of interest" description="Disordered" evidence="6">
    <location>
        <begin position="59"/>
        <end position="85"/>
    </location>
</feature>
<keyword evidence="9" id="KW-1185">Reference proteome</keyword>
<dbReference type="InterPro" id="IPR051446">
    <property type="entry name" value="HTH_trans_reg/aminotransferase"/>
</dbReference>
<dbReference type="RefSeq" id="WP_120682801.1">
    <property type="nucleotide sequence ID" value="NZ_RBAL01000015.1"/>
</dbReference>
<name>A0A3A9YUY7_9ACTN</name>
<dbReference type="PROSITE" id="PS50949">
    <property type="entry name" value="HTH_GNTR"/>
    <property type="match status" value="1"/>
</dbReference>
<dbReference type="OrthoDB" id="594134at2"/>
<comment type="similarity">
    <text evidence="1">In the C-terminal section; belongs to the class-I pyridoxal-phosphate-dependent aminotransferase family.</text>
</comment>
<dbReference type="Proteomes" id="UP000272474">
    <property type="component" value="Unassembled WGS sequence"/>
</dbReference>
<dbReference type="GO" id="GO:0003677">
    <property type="term" value="F:DNA binding"/>
    <property type="evidence" value="ECO:0007669"/>
    <property type="project" value="UniProtKB-KW"/>
</dbReference>
<feature type="compositionally biased region" description="Low complexity" evidence="6">
    <location>
        <begin position="60"/>
        <end position="71"/>
    </location>
</feature>
<evidence type="ECO:0000256" key="2">
    <source>
        <dbReference type="ARBA" id="ARBA00022898"/>
    </source>
</evidence>
<dbReference type="PANTHER" id="PTHR46577:SF1">
    <property type="entry name" value="HTH-TYPE TRANSCRIPTIONAL REGULATORY PROTEIN GABR"/>
    <property type="match status" value="1"/>
</dbReference>
<evidence type="ECO:0000256" key="4">
    <source>
        <dbReference type="ARBA" id="ARBA00023125"/>
    </source>
</evidence>
<organism evidence="8 9">
    <name type="scientific">Streptomyces hoynatensis</name>
    <dbReference type="NCBI Taxonomy" id="1141874"/>
    <lineage>
        <taxon>Bacteria</taxon>
        <taxon>Bacillati</taxon>
        <taxon>Actinomycetota</taxon>
        <taxon>Actinomycetes</taxon>
        <taxon>Kitasatosporales</taxon>
        <taxon>Streptomycetaceae</taxon>
        <taxon>Streptomyces</taxon>
    </lineage>
</organism>
<dbReference type="PANTHER" id="PTHR46577">
    <property type="entry name" value="HTH-TYPE TRANSCRIPTIONAL REGULATORY PROTEIN GABR"/>
    <property type="match status" value="1"/>
</dbReference>
<evidence type="ECO:0000256" key="6">
    <source>
        <dbReference type="SAM" id="MobiDB-lite"/>
    </source>
</evidence>
<dbReference type="InterPro" id="IPR036390">
    <property type="entry name" value="WH_DNA-bd_sf"/>
</dbReference>
<protein>
    <submittedName>
        <fullName evidence="8">PLP-dependent aminotransferase family protein</fullName>
    </submittedName>
</protein>
<dbReference type="GO" id="GO:0003700">
    <property type="term" value="F:DNA-binding transcription factor activity"/>
    <property type="evidence" value="ECO:0007669"/>
    <property type="project" value="InterPro"/>
</dbReference>
<reference evidence="8 9" key="1">
    <citation type="journal article" date="2014" name="Int. J. Syst. Evol. Microbiol.">
        <title>Streptomyces hoynatensis sp. nov., isolated from deep marine sediment.</title>
        <authorList>
            <person name="Veyisoglu A."/>
            <person name="Sahin N."/>
        </authorList>
    </citation>
    <scope>NUCLEOTIDE SEQUENCE [LARGE SCALE GENOMIC DNA]</scope>
    <source>
        <strain evidence="8 9">KCTC 29097</strain>
    </source>
</reference>
<evidence type="ECO:0000256" key="1">
    <source>
        <dbReference type="ARBA" id="ARBA00005384"/>
    </source>
</evidence>
<dbReference type="InterPro" id="IPR000524">
    <property type="entry name" value="Tscrpt_reg_HTH_GntR"/>
</dbReference>
<dbReference type="GO" id="GO:0008483">
    <property type="term" value="F:transaminase activity"/>
    <property type="evidence" value="ECO:0007669"/>
    <property type="project" value="UniProtKB-KW"/>
</dbReference>
<evidence type="ECO:0000313" key="8">
    <source>
        <dbReference type="EMBL" id="RKN39047.1"/>
    </source>
</evidence>
<dbReference type="Pfam" id="PF00155">
    <property type="entry name" value="Aminotran_1_2"/>
    <property type="match status" value="1"/>
</dbReference>
<keyword evidence="8" id="KW-0032">Aminotransferase</keyword>
<sequence length="497" mass="52813">MRGLRDAIRSGRLAPGTRLPSSRSLAADLGIARNTVAGAYAELAAEGWLVARQGSGTRVAPRAASGPAAEASPPPRPEAAPRPVHDLLPGRPDVAAFPRAAWLSSARRALGAAPREALGVGDPRGRPELRLALADYLARARGVFAEPGRIVVCSGFHHGLGLLARVPRIRRRTLAVESYGLFAQHRLLAAEGVRTTALPVDERGAVVGELAGRQAGAVLLTPAHQFPTGAWLHPERRAAVVDWARESGGLVIEDDYDGEYRYDREPLGALQSLDPERVGYLGSVSKSLGPGVRLGWLVLPAGLVEEVLAVKGPWELTTGSLDQLTLADFLESGGYDRHVRRMRQRYRRRRDQLVAALAARLPGLRVTGISAGLHAVVELPAGAERRVLREARRRGVGLSGLAAYRHQASPGEREGPAHESRERRGEREGGGGGEGPEGIPEVIPEGIPEGIVVGYGAPPEHGFAAALDALCLVLEAALSPRCAAPRRSRGPSATRDR</sequence>
<dbReference type="Gene3D" id="3.40.640.10">
    <property type="entry name" value="Type I PLP-dependent aspartate aminotransferase-like (Major domain)"/>
    <property type="match status" value="1"/>
</dbReference>
<evidence type="ECO:0000256" key="3">
    <source>
        <dbReference type="ARBA" id="ARBA00023015"/>
    </source>
</evidence>
<dbReference type="SUPFAM" id="SSF53383">
    <property type="entry name" value="PLP-dependent transferases"/>
    <property type="match status" value="1"/>
</dbReference>
<dbReference type="GO" id="GO:0030170">
    <property type="term" value="F:pyridoxal phosphate binding"/>
    <property type="evidence" value="ECO:0007669"/>
    <property type="project" value="InterPro"/>
</dbReference>
<feature type="compositionally biased region" description="Basic and acidic residues" evidence="6">
    <location>
        <begin position="411"/>
        <end position="429"/>
    </location>
</feature>
<dbReference type="SUPFAM" id="SSF46785">
    <property type="entry name" value="Winged helix' DNA-binding domain"/>
    <property type="match status" value="1"/>
</dbReference>
<keyword evidence="2" id="KW-0663">Pyridoxal phosphate</keyword>
<comment type="caution">
    <text evidence="8">The sequence shown here is derived from an EMBL/GenBank/DDBJ whole genome shotgun (WGS) entry which is preliminary data.</text>
</comment>
<gene>
    <name evidence="8" type="ORF">D7294_22460</name>
</gene>
<dbReference type="InterPro" id="IPR015421">
    <property type="entry name" value="PyrdxlP-dep_Trfase_major"/>
</dbReference>
<feature type="region of interest" description="Disordered" evidence="6">
    <location>
        <begin position="400"/>
        <end position="443"/>
    </location>
</feature>
<keyword evidence="3" id="KW-0805">Transcription regulation</keyword>
<dbReference type="Gene3D" id="1.10.10.10">
    <property type="entry name" value="Winged helix-like DNA-binding domain superfamily/Winged helix DNA-binding domain"/>
    <property type="match status" value="1"/>
</dbReference>
<evidence type="ECO:0000313" key="9">
    <source>
        <dbReference type="Proteomes" id="UP000272474"/>
    </source>
</evidence>